<protein>
    <recommendedName>
        <fullName evidence="4">SRPBCC family protein</fullName>
    </recommendedName>
</protein>
<evidence type="ECO:0000313" key="2">
    <source>
        <dbReference type="EMBL" id="RSK51088.1"/>
    </source>
</evidence>
<dbReference type="SUPFAM" id="SSF55961">
    <property type="entry name" value="Bet v1-like"/>
    <property type="match status" value="1"/>
</dbReference>
<gene>
    <name evidence="2" type="ORF">EI291_01875</name>
</gene>
<feature type="transmembrane region" description="Helical" evidence="1">
    <location>
        <begin position="97"/>
        <end position="117"/>
    </location>
</feature>
<dbReference type="Proteomes" id="UP000273500">
    <property type="component" value="Unassembled WGS sequence"/>
</dbReference>
<accession>A0A3R9VC38</accession>
<proteinExistence type="predicted"/>
<dbReference type="InterPro" id="IPR023393">
    <property type="entry name" value="START-like_dom_sf"/>
</dbReference>
<feature type="transmembrane region" description="Helical" evidence="1">
    <location>
        <begin position="72"/>
        <end position="91"/>
    </location>
</feature>
<dbReference type="AlphaFoldDB" id="A0A3R9VC38"/>
<feature type="transmembrane region" description="Helical" evidence="1">
    <location>
        <begin position="40"/>
        <end position="60"/>
    </location>
</feature>
<keyword evidence="1" id="KW-0812">Transmembrane</keyword>
<dbReference type="Gene3D" id="3.30.530.20">
    <property type="match status" value="1"/>
</dbReference>
<evidence type="ECO:0008006" key="4">
    <source>
        <dbReference type="Google" id="ProtNLM"/>
    </source>
</evidence>
<keyword evidence="1" id="KW-1133">Transmembrane helix</keyword>
<dbReference type="RefSeq" id="WP_125417565.1">
    <property type="nucleotide sequence ID" value="NZ_RWIT01000001.1"/>
</dbReference>
<organism evidence="2 3">
    <name type="scientific">Hymenobacter rigui</name>
    <dbReference type="NCBI Taxonomy" id="334424"/>
    <lineage>
        <taxon>Bacteria</taxon>
        <taxon>Pseudomonadati</taxon>
        <taxon>Bacteroidota</taxon>
        <taxon>Cytophagia</taxon>
        <taxon>Cytophagales</taxon>
        <taxon>Hymenobacteraceae</taxon>
        <taxon>Hymenobacter</taxon>
    </lineage>
</organism>
<feature type="transmembrane region" description="Helical" evidence="1">
    <location>
        <begin position="9"/>
        <end position="28"/>
    </location>
</feature>
<dbReference type="OrthoDB" id="118637at2"/>
<evidence type="ECO:0000313" key="3">
    <source>
        <dbReference type="Proteomes" id="UP000273500"/>
    </source>
</evidence>
<evidence type="ECO:0000256" key="1">
    <source>
        <dbReference type="SAM" id="Phobius"/>
    </source>
</evidence>
<dbReference type="EMBL" id="RWIT01000001">
    <property type="protein sequence ID" value="RSK51088.1"/>
    <property type="molecule type" value="Genomic_DNA"/>
</dbReference>
<keyword evidence="1" id="KW-0472">Membrane</keyword>
<name>A0A3R9VC38_9BACT</name>
<comment type="caution">
    <text evidence="2">The sequence shown here is derived from an EMBL/GenBank/DDBJ whole genome shotgun (WGS) entry which is preliminary data.</text>
</comment>
<keyword evidence="3" id="KW-1185">Reference proteome</keyword>
<sequence>MSFIERRYYHYAIAVAAGLLVALLGRFVFGSTGFANGGGLLMLCFLLLIPMALGAVTAHFTPGYMSRTWRAVWGPLCTVLLFLFCALLFHLEGMICVLIISPLFLFTSWLGAILYLAITNDKPDKNRTYTVAAFALLPFLLAPLEAQLNTPTDNRRVENTILIQAPAAVVWQHIIRVPPIQAQDLGPSLVDKIGFPRPVEATLSHEGVGGVRRATFERGVEFIETVDLWEPQRRLSFSIVPNTATIPPTTFDEHVTVGGRFFDVLRGTYELQPAGPGRTRLVLYSQQRLSTRLNPYAGLWTDYVMSEIQRRILEVIKQRCENTQQSTARR</sequence>
<reference evidence="2 3" key="1">
    <citation type="submission" date="2018-12" db="EMBL/GenBank/DDBJ databases">
        <authorList>
            <person name="Feng G."/>
            <person name="Zhu H."/>
        </authorList>
    </citation>
    <scope>NUCLEOTIDE SEQUENCE [LARGE SCALE GENOMIC DNA]</scope>
    <source>
        <strain evidence="2 3">KCTC 12533</strain>
    </source>
</reference>